<dbReference type="EMBL" id="CAJVQB010020331">
    <property type="protein sequence ID" value="CAG8794165.1"/>
    <property type="molecule type" value="Genomic_DNA"/>
</dbReference>
<reference evidence="1 2" key="1">
    <citation type="submission" date="2021-06" db="EMBL/GenBank/DDBJ databases">
        <authorList>
            <person name="Kallberg Y."/>
            <person name="Tangrot J."/>
            <person name="Rosling A."/>
        </authorList>
    </citation>
    <scope>NUCLEOTIDE SEQUENCE [LARGE SCALE GENOMIC DNA]</scope>
    <source>
        <strain evidence="1 2">120-4 pot B 10/14</strain>
    </source>
</reference>
<gene>
    <name evidence="1" type="ORF">GMARGA_LOCUS21732</name>
</gene>
<sequence length="69" mass="8370">MDKYEREAMWDLNNSVQVEQNKHEFYGKFHTAEEILNNSHKRALNTTDENEQLHNRKKNVTIVNNYYNN</sequence>
<comment type="caution">
    <text evidence="1">The sequence shown here is derived from an EMBL/GenBank/DDBJ whole genome shotgun (WGS) entry which is preliminary data.</text>
</comment>
<protein>
    <submittedName>
        <fullName evidence="1">18390_t:CDS:1</fullName>
    </submittedName>
</protein>
<organism evidence="1 2">
    <name type="scientific">Gigaspora margarita</name>
    <dbReference type="NCBI Taxonomy" id="4874"/>
    <lineage>
        <taxon>Eukaryota</taxon>
        <taxon>Fungi</taxon>
        <taxon>Fungi incertae sedis</taxon>
        <taxon>Mucoromycota</taxon>
        <taxon>Glomeromycotina</taxon>
        <taxon>Glomeromycetes</taxon>
        <taxon>Diversisporales</taxon>
        <taxon>Gigasporaceae</taxon>
        <taxon>Gigaspora</taxon>
    </lineage>
</organism>
<evidence type="ECO:0000313" key="1">
    <source>
        <dbReference type="EMBL" id="CAG8794165.1"/>
    </source>
</evidence>
<name>A0ABN7VRD1_GIGMA</name>
<proteinExistence type="predicted"/>
<keyword evidence="2" id="KW-1185">Reference proteome</keyword>
<evidence type="ECO:0000313" key="2">
    <source>
        <dbReference type="Proteomes" id="UP000789901"/>
    </source>
</evidence>
<accession>A0ABN7VRD1</accession>
<dbReference type="Proteomes" id="UP000789901">
    <property type="component" value="Unassembled WGS sequence"/>
</dbReference>